<comment type="similarity">
    <text evidence="3">Belongs to the peroxisomal targeting signal receptor family.</text>
</comment>
<keyword evidence="6 8" id="KW-0802">TPR repeat</keyword>
<evidence type="ECO:0000256" key="7">
    <source>
        <dbReference type="ARBA" id="ARBA00023140"/>
    </source>
</evidence>
<feature type="transmembrane region" description="Helical" evidence="10">
    <location>
        <begin position="1913"/>
        <end position="1936"/>
    </location>
</feature>
<dbReference type="GO" id="GO:0016560">
    <property type="term" value="P:protein import into peroxisome matrix, docking"/>
    <property type="evidence" value="ECO:0007669"/>
    <property type="project" value="TreeGrafter"/>
</dbReference>
<dbReference type="PROSITE" id="PS50293">
    <property type="entry name" value="TPR_REGION"/>
    <property type="match status" value="1"/>
</dbReference>
<feature type="transmembrane region" description="Helical" evidence="10">
    <location>
        <begin position="1351"/>
        <end position="1376"/>
    </location>
</feature>
<organism evidence="12 13">
    <name type="scientific">Acanthosepion pharaonis</name>
    <name type="common">Pharaoh cuttlefish</name>
    <name type="synonym">Sepia pharaonis</name>
    <dbReference type="NCBI Taxonomy" id="158019"/>
    <lineage>
        <taxon>Eukaryota</taxon>
        <taxon>Metazoa</taxon>
        <taxon>Spiralia</taxon>
        <taxon>Lophotrochozoa</taxon>
        <taxon>Mollusca</taxon>
        <taxon>Cephalopoda</taxon>
        <taxon>Coleoidea</taxon>
        <taxon>Decapodiformes</taxon>
        <taxon>Sepiida</taxon>
        <taxon>Sepiina</taxon>
        <taxon>Sepiidae</taxon>
        <taxon>Acanthosepion</taxon>
    </lineage>
</organism>
<feature type="transmembrane region" description="Helical" evidence="10">
    <location>
        <begin position="1383"/>
        <end position="1407"/>
    </location>
</feature>
<keyword evidence="10" id="KW-1133">Transmembrane helix</keyword>
<comment type="subcellular location">
    <subcellularLocation>
        <location evidence="2">Cytoplasm</location>
    </subcellularLocation>
    <subcellularLocation>
        <location evidence="1">Peroxisome</location>
    </subcellularLocation>
</comment>
<keyword evidence="10" id="KW-0472">Membrane</keyword>
<feature type="transmembrane region" description="Helical" evidence="10">
    <location>
        <begin position="1943"/>
        <end position="1966"/>
    </location>
</feature>
<dbReference type="SMART" id="SM00891">
    <property type="entry name" value="ERCC4"/>
    <property type="match status" value="1"/>
</dbReference>
<evidence type="ECO:0000256" key="10">
    <source>
        <dbReference type="SAM" id="Phobius"/>
    </source>
</evidence>
<dbReference type="InterPro" id="IPR011335">
    <property type="entry name" value="Restrct_endonuc-II-like"/>
</dbReference>
<feature type="transmembrane region" description="Helical" evidence="10">
    <location>
        <begin position="1859"/>
        <end position="1880"/>
    </location>
</feature>
<evidence type="ECO:0000256" key="2">
    <source>
        <dbReference type="ARBA" id="ARBA00004496"/>
    </source>
</evidence>
<feature type="domain" description="ERCC4" evidence="11">
    <location>
        <begin position="340"/>
        <end position="423"/>
    </location>
</feature>
<evidence type="ECO:0000256" key="8">
    <source>
        <dbReference type="PROSITE-ProRule" id="PRU00339"/>
    </source>
</evidence>
<feature type="region of interest" description="Disordered" evidence="9">
    <location>
        <begin position="17"/>
        <end position="101"/>
    </location>
</feature>
<accession>A0A812E1N5</accession>
<dbReference type="GO" id="GO:0005829">
    <property type="term" value="C:cytosol"/>
    <property type="evidence" value="ECO:0007669"/>
    <property type="project" value="TreeGrafter"/>
</dbReference>
<dbReference type="PROSITE" id="PS50005">
    <property type="entry name" value="TPR"/>
    <property type="match status" value="3"/>
</dbReference>
<feature type="transmembrane region" description="Helical" evidence="10">
    <location>
        <begin position="1817"/>
        <end position="1839"/>
    </location>
</feature>
<feature type="transmembrane region" description="Helical" evidence="10">
    <location>
        <begin position="1526"/>
        <end position="1549"/>
    </location>
</feature>
<keyword evidence="13" id="KW-1185">Reference proteome</keyword>
<feature type="transmembrane region" description="Helical" evidence="10">
    <location>
        <begin position="1656"/>
        <end position="1685"/>
    </location>
</feature>
<evidence type="ECO:0000256" key="5">
    <source>
        <dbReference type="ARBA" id="ARBA00022737"/>
    </source>
</evidence>
<dbReference type="PANTHER" id="PTHR10130:SF0">
    <property type="entry name" value="GH08708P"/>
    <property type="match status" value="1"/>
</dbReference>
<feature type="transmembrane region" description="Helical" evidence="10">
    <location>
        <begin position="1314"/>
        <end position="1339"/>
    </location>
</feature>
<dbReference type="OrthoDB" id="10006023at2759"/>
<dbReference type="EMBL" id="CAHIKZ030004631">
    <property type="protein sequence ID" value="CAE1313198.1"/>
    <property type="molecule type" value="Genomic_DNA"/>
</dbReference>
<protein>
    <submittedName>
        <fullName evidence="12">PEX5</fullName>
    </submittedName>
</protein>
<feature type="repeat" description="TPR" evidence="8">
    <location>
        <begin position="897"/>
        <end position="930"/>
    </location>
</feature>
<sequence>MDKCESSDDSFLVKKNRKRRVVLKSPSPLHQSRHRSFTNGNETVDDEGEDSFCVRKKKKSSVLTSPLISSQSEGEDGVRKKVQDNYNGNHKTLGKKKESHSQFKKISFLVEDDDSQEDFVKADDNRWKRPLSNKAMPGNKYSKLQRKSRHLVKQLDGRQFLDEEAELSGSDDGHSDEEVEEADHYEQSFINDLSQIDQTQNVVDMKAVYLQSVVSPVAKHRGYKMKYLNVSDVYSCPPESDEDYEHDSFCVESAESSLTENTIIEESSFEKETLKEKNKKNIEKKSKTRRVIRPESSSEDEEIFKDPQSEPAKRNEQISKSDSHSVVSESKDCQDSGPLVIFADSREITGAQDIISDLRIQHKLNVVVTKLEACDYIVSLRTAVERKHMSDFVNGANNKKLVKRLQDMCEYFERPCLIVEKNPQKGSDKKNVPRPILQTKYLETLLSQLSLSPIRLLFSDSKIETCGLLASLCFQENVKGMAICRNQTLSDTEQQKMKFFLSLPKVNHALALNLCKNYKNIQEFLQSSVPLIVSRSKMSSERAEHISKHFIYLDLRKRQLSKMAMKNLVEGECGVTNSLLKFSSHFTQDKGFKQDGFHDVISFPAHKVDKPMVLPRDVEWADEFLQGQSIQAAPETFHMGSLLQEMRQIEEAELFHEPQTAPAIADLAVSSEWEKEFLNSEVKEECQFGDQATHRADIVPMKWAGEYLEPADKKMWLNEFENELESGNAKLHDDVQRAAQELVDSLADPKTKKKEFMKLISDVAKNEPVEKDGQSILDTADEWALDFVSEQSAKSLVDQWQQEFAEVSGNEEISEETFWNKLQEHWEDVDRNSNPDHPWLTEYTNKELYQNYEFASENPFLSQLNPFEAGLTKLKEGDIPNAVLLFESAVQKDPNHVEAWQYLGTTQAENEREPAAISALKKCLELQPNNLTAWMAIAVSYTNEYQQALACNALKSWLTHNPQYSHLVKDFEQSDASANVGTIASRHKMMEIRDQYIAAARLSPNQIDPDVQCGLGVLFNLSGDLDKAIDCFTAAVQVRPQDAQLWNKLGASLANSNKSEEAVEAYHQALKLAPGFIPFIVLPDVIFLTRPVPCISLSLNPFIVLPDVIFLTCPVPCISLNPFIVLPDIIFLLQVANDIHWASLSLNPFRVCVSLSLSPNLFRVCVSLSLSLSLSTRSVCMFLSFFPSPCVCLSLTLFSSPCVCVSLSLSFHLRVCVSLSLSLSFHLRVCVSLSLLSFHLRVCVSLSLSFHLVCVCLSLIFHLCVCVSLSLCHSLFVCVFFSLSLCHSIFVCVFFSLSLSFHLRVCFFSLSLSFQFFVCVFSLSLSVISILCVCFSLSLSLSFPSSCVCVFSLSLCHSIFVCVFFSLSVIPSLCFFSLSLCHSIFVCFSLSLSLIPSSCVCFSLSHIPSTVCVFFSLSLSLCHSIFVCVFSLSLSVIPSSCVFFFFSLSHSIFVCVCFLSLSLSLSVIPSSCVCFSLSLSFHLRMCFFLSLSVIPSSCVFFSLSLSLCHSIFVCVFFLSLSLSLCHSIFVCVFSLSLSLSLSFHLRVCVFLSLSLSFHLRVCVFLSLSLCHSIFVCVFFSLSLSLSFHLRVCVFLSLSFHLRVCVFLSHSIFVCFFLSLSFHLLCVFFLSSLSVIPSSCVCFSLSLSLSFHLRVCVFFLSLCHSILCVCLSLSLCHSIFCVCVFLSLSLSFHLRVCVFLSLSLCHSIFVCVFLSLSVIPSSCVFLSLSLIPSSCVCFLSLCHSISVCVFFSLSLSLSFHLRVCVFSLSLCHSIFVCVFSLSLSHSIFVCVFFSLSLSFHLRVCVFFSLSLSFHLRVCVFLSLSVIPSSCVCFSLSLSVIPSSCVCFLSLSLSFHLRMCVFSLSLSLSFHLRVCVFLSLSLSFHLRVCVFLSLSLSLCHSIFVCVFFSLSLCHSIFVCVFFSLSLSVIPSSCVCFSLSVIPSSCVCFSLSVIPSSCVCFFSLSLSVIPSSCVFFLSLSLCHSIFVCVFSLSLSFHLRVCVFLSLCHSIFVCVSLSLSLSFHLRVCVFACLSLIPSPVRVSLPLSVSCMSLLFFLNIHSAVEHFLVALNLQQKSESQNPTLITSPGQSMSKNIWGTLRMTLTLMNHYNHKYYNTCMNTCMQDCKRKQICI</sequence>
<dbReference type="GO" id="GO:0005052">
    <property type="term" value="F:peroxisome matrix targeting signal-1 binding"/>
    <property type="evidence" value="ECO:0007669"/>
    <property type="project" value="TreeGrafter"/>
</dbReference>
<evidence type="ECO:0000259" key="11">
    <source>
        <dbReference type="SMART" id="SM00891"/>
    </source>
</evidence>
<feature type="repeat" description="TPR" evidence="8">
    <location>
        <begin position="1009"/>
        <end position="1042"/>
    </location>
</feature>
<proteinExistence type="inferred from homology"/>
<dbReference type="Pfam" id="PF13432">
    <property type="entry name" value="TPR_16"/>
    <property type="match status" value="2"/>
</dbReference>
<keyword evidence="5" id="KW-0677">Repeat</keyword>
<feature type="compositionally biased region" description="Basic residues" evidence="9">
    <location>
        <begin position="143"/>
        <end position="152"/>
    </location>
</feature>
<evidence type="ECO:0000313" key="12">
    <source>
        <dbReference type="EMBL" id="CAE1313198.1"/>
    </source>
</evidence>
<evidence type="ECO:0000256" key="3">
    <source>
        <dbReference type="ARBA" id="ARBA00005348"/>
    </source>
</evidence>
<evidence type="ECO:0000313" key="13">
    <source>
        <dbReference type="Proteomes" id="UP000597762"/>
    </source>
</evidence>
<dbReference type="SUPFAM" id="SSF48452">
    <property type="entry name" value="TPR-like"/>
    <property type="match status" value="1"/>
</dbReference>
<dbReference type="InterPro" id="IPR006166">
    <property type="entry name" value="ERCC4_domain"/>
</dbReference>
<dbReference type="InterPro" id="IPR024111">
    <property type="entry name" value="PEX5/PEX5L"/>
</dbReference>
<feature type="compositionally biased region" description="Basic and acidic residues" evidence="9">
    <location>
        <begin position="304"/>
        <end position="332"/>
    </location>
</feature>
<comment type="caution">
    <text evidence="12">The sequence shown here is derived from an EMBL/GenBank/DDBJ whole genome shotgun (WGS) entry which is preliminary data.</text>
</comment>
<evidence type="ECO:0000256" key="1">
    <source>
        <dbReference type="ARBA" id="ARBA00004275"/>
    </source>
</evidence>
<dbReference type="Gene3D" id="3.40.50.10130">
    <property type="match status" value="1"/>
</dbReference>
<feature type="transmembrane region" description="Helical" evidence="10">
    <location>
        <begin position="1972"/>
        <end position="1995"/>
    </location>
</feature>
<gene>
    <name evidence="12" type="ORF">SPHA_64365</name>
</gene>
<dbReference type="GO" id="GO:0006281">
    <property type="term" value="P:DNA repair"/>
    <property type="evidence" value="ECO:0007669"/>
    <property type="project" value="UniProtKB-ARBA"/>
</dbReference>
<feature type="transmembrane region" description="Helical" evidence="10">
    <location>
        <begin position="1561"/>
        <end position="1587"/>
    </location>
</feature>
<reference evidence="12" key="1">
    <citation type="submission" date="2021-01" db="EMBL/GenBank/DDBJ databases">
        <authorList>
            <person name="Li R."/>
            <person name="Bekaert M."/>
        </authorList>
    </citation>
    <scope>NUCLEOTIDE SEQUENCE</scope>
    <source>
        <strain evidence="12">Farmed</strain>
    </source>
</reference>
<feature type="transmembrane region" description="Helical" evidence="10">
    <location>
        <begin position="1697"/>
        <end position="1718"/>
    </location>
</feature>
<dbReference type="PANTHER" id="PTHR10130">
    <property type="entry name" value="PEROXISOMAL TARGETING SIGNAL 1 RECEPTOR PEX5"/>
    <property type="match status" value="1"/>
</dbReference>
<feature type="transmembrane region" description="Helical" evidence="10">
    <location>
        <begin position="1626"/>
        <end position="1650"/>
    </location>
</feature>
<feature type="region of interest" description="Disordered" evidence="9">
    <location>
        <begin position="272"/>
        <end position="332"/>
    </location>
</feature>
<keyword evidence="7" id="KW-0576">Peroxisome</keyword>
<feature type="transmembrane region" description="Helical" evidence="10">
    <location>
        <begin position="1413"/>
        <end position="1434"/>
    </location>
</feature>
<feature type="region of interest" description="Disordered" evidence="9">
    <location>
        <begin position="119"/>
        <end position="184"/>
    </location>
</feature>
<feature type="transmembrane region" description="Helical" evidence="10">
    <location>
        <begin position="1499"/>
        <end position="1520"/>
    </location>
</feature>
<feature type="transmembrane region" description="Helical" evidence="10">
    <location>
        <begin position="1467"/>
        <end position="1487"/>
    </location>
</feature>
<feature type="transmembrane region" description="Helical" evidence="10">
    <location>
        <begin position="1441"/>
        <end position="1461"/>
    </location>
</feature>
<feature type="compositionally biased region" description="Polar residues" evidence="9">
    <location>
        <begin position="61"/>
        <end position="72"/>
    </location>
</feature>
<name>A0A812E1N5_ACAPH</name>
<feature type="compositionally biased region" description="Acidic residues" evidence="9">
    <location>
        <begin position="174"/>
        <end position="183"/>
    </location>
</feature>
<feature type="compositionally biased region" description="Basic and acidic residues" evidence="9">
    <location>
        <begin position="272"/>
        <end position="285"/>
    </location>
</feature>
<feature type="repeat" description="TPR" evidence="8">
    <location>
        <begin position="1043"/>
        <end position="1076"/>
    </location>
</feature>
<dbReference type="GO" id="GO:0004518">
    <property type="term" value="F:nuclease activity"/>
    <property type="evidence" value="ECO:0007669"/>
    <property type="project" value="InterPro"/>
</dbReference>
<feature type="transmembrane region" description="Helical" evidence="10">
    <location>
        <begin position="1724"/>
        <end position="1750"/>
    </location>
</feature>
<dbReference type="Proteomes" id="UP000597762">
    <property type="component" value="Unassembled WGS sequence"/>
</dbReference>
<keyword evidence="10" id="KW-0812">Transmembrane</keyword>
<feature type="transmembrane region" description="Helical" evidence="10">
    <location>
        <begin position="1250"/>
        <end position="1271"/>
    </location>
</feature>
<dbReference type="Gene3D" id="1.25.40.10">
    <property type="entry name" value="Tetratricopeptide repeat domain"/>
    <property type="match status" value="2"/>
</dbReference>
<feature type="transmembrane region" description="Helical" evidence="10">
    <location>
        <begin position="2007"/>
        <end position="2032"/>
    </location>
</feature>
<feature type="transmembrane region" description="Helical" evidence="10">
    <location>
        <begin position="1277"/>
        <end position="1302"/>
    </location>
</feature>
<dbReference type="Pfam" id="PF02732">
    <property type="entry name" value="ERCC4"/>
    <property type="match status" value="1"/>
</dbReference>
<dbReference type="InterPro" id="IPR011990">
    <property type="entry name" value="TPR-like_helical_dom_sf"/>
</dbReference>
<evidence type="ECO:0000256" key="6">
    <source>
        <dbReference type="ARBA" id="ARBA00022803"/>
    </source>
</evidence>
<evidence type="ECO:0000256" key="9">
    <source>
        <dbReference type="SAM" id="MobiDB-lite"/>
    </source>
</evidence>
<dbReference type="SUPFAM" id="SSF52980">
    <property type="entry name" value="Restriction endonuclease-like"/>
    <property type="match status" value="1"/>
</dbReference>
<dbReference type="InterPro" id="IPR019734">
    <property type="entry name" value="TPR_rpt"/>
</dbReference>
<dbReference type="Gene3D" id="1.10.150.20">
    <property type="entry name" value="5' to 3' exonuclease, C-terminal subdomain"/>
    <property type="match status" value="1"/>
</dbReference>
<dbReference type="SMART" id="SM00028">
    <property type="entry name" value="TPR"/>
    <property type="match status" value="4"/>
</dbReference>
<keyword evidence="4" id="KW-0963">Cytoplasm</keyword>
<dbReference type="GO" id="GO:0003677">
    <property type="term" value="F:DNA binding"/>
    <property type="evidence" value="ECO:0007669"/>
    <property type="project" value="InterPro"/>
</dbReference>
<evidence type="ECO:0000256" key="4">
    <source>
        <dbReference type="ARBA" id="ARBA00022490"/>
    </source>
</evidence>
<feature type="transmembrane region" description="Helical" evidence="10">
    <location>
        <begin position="1599"/>
        <end position="1619"/>
    </location>
</feature>
<feature type="transmembrane region" description="Helical" evidence="10">
    <location>
        <begin position="1887"/>
        <end position="1907"/>
    </location>
</feature>
<dbReference type="GO" id="GO:0005778">
    <property type="term" value="C:peroxisomal membrane"/>
    <property type="evidence" value="ECO:0007669"/>
    <property type="project" value="TreeGrafter"/>
</dbReference>